<reference evidence="1" key="2">
    <citation type="journal article" date="2015" name="Fish Shellfish Immunol.">
        <title>Early steps in the European eel (Anguilla anguilla)-Vibrio vulnificus interaction in the gills: Role of the RtxA13 toxin.</title>
        <authorList>
            <person name="Callol A."/>
            <person name="Pajuelo D."/>
            <person name="Ebbesson L."/>
            <person name="Teles M."/>
            <person name="MacKenzie S."/>
            <person name="Amaro C."/>
        </authorList>
    </citation>
    <scope>NUCLEOTIDE SEQUENCE</scope>
</reference>
<proteinExistence type="predicted"/>
<name>A0A0E9XGU5_ANGAN</name>
<dbReference type="EMBL" id="GBXM01006635">
    <property type="protein sequence ID" value="JAI01943.1"/>
    <property type="molecule type" value="Transcribed_RNA"/>
</dbReference>
<dbReference type="AlphaFoldDB" id="A0A0E9XGU5"/>
<evidence type="ECO:0000313" key="1">
    <source>
        <dbReference type="EMBL" id="JAI01943.1"/>
    </source>
</evidence>
<organism evidence="1">
    <name type="scientific">Anguilla anguilla</name>
    <name type="common">European freshwater eel</name>
    <name type="synonym">Muraena anguilla</name>
    <dbReference type="NCBI Taxonomy" id="7936"/>
    <lineage>
        <taxon>Eukaryota</taxon>
        <taxon>Metazoa</taxon>
        <taxon>Chordata</taxon>
        <taxon>Craniata</taxon>
        <taxon>Vertebrata</taxon>
        <taxon>Euteleostomi</taxon>
        <taxon>Actinopterygii</taxon>
        <taxon>Neopterygii</taxon>
        <taxon>Teleostei</taxon>
        <taxon>Anguilliformes</taxon>
        <taxon>Anguillidae</taxon>
        <taxon>Anguilla</taxon>
    </lineage>
</organism>
<accession>A0A0E9XGU5</accession>
<sequence length="54" mass="6134">MQTSSHRVLRAPGRWRLPFTAFKNTRCSLVSLVCNTFSSRLKTVPRKLPWSGSA</sequence>
<protein>
    <submittedName>
        <fullName evidence="1">Uncharacterized protein</fullName>
    </submittedName>
</protein>
<reference evidence="1" key="1">
    <citation type="submission" date="2014-11" db="EMBL/GenBank/DDBJ databases">
        <authorList>
            <person name="Amaro Gonzalez C."/>
        </authorList>
    </citation>
    <scope>NUCLEOTIDE SEQUENCE</scope>
</reference>